<accession>A0A9D2P1C7</accession>
<keyword evidence="6" id="KW-0061">Asparagine biosynthesis</keyword>
<dbReference type="InterPro" id="IPR033738">
    <property type="entry name" value="AsnB_N"/>
</dbReference>
<evidence type="ECO:0000256" key="4">
    <source>
        <dbReference type="ARBA" id="ARBA00022741"/>
    </source>
</evidence>
<evidence type="ECO:0000256" key="2">
    <source>
        <dbReference type="ARBA" id="ARBA00005752"/>
    </source>
</evidence>
<dbReference type="InterPro" id="IPR029055">
    <property type="entry name" value="Ntn_hydrolases_N"/>
</dbReference>
<dbReference type="InterPro" id="IPR017932">
    <property type="entry name" value="GATase_2_dom"/>
</dbReference>
<dbReference type="Gene3D" id="3.40.50.620">
    <property type="entry name" value="HUPs"/>
    <property type="match status" value="1"/>
</dbReference>
<protein>
    <recommendedName>
        <fullName evidence="3">asparagine synthase (glutamine-hydrolyzing)</fullName>
        <ecNumber evidence="3">6.3.5.4</ecNumber>
    </recommendedName>
</protein>
<dbReference type="GO" id="GO:0005524">
    <property type="term" value="F:ATP binding"/>
    <property type="evidence" value="ECO:0007669"/>
    <property type="project" value="UniProtKB-KW"/>
</dbReference>
<evidence type="ECO:0000313" key="12">
    <source>
        <dbReference type="Proteomes" id="UP000823882"/>
    </source>
</evidence>
<dbReference type="Gene3D" id="3.60.20.10">
    <property type="entry name" value="Glutamine Phosphoribosylpyrophosphate, subunit 1, domain 1"/>
    <property type="match status" value="1"/>
</dbReference>
<dbReference type="Proteomes" id="UP000823882">
    <property type="component" value="Unassembled WGS sequence"/>
</dbReference>
<comment type="catalytic activity">
    <reaction evidence="8">
        <text>L-aspartate + L-glutamine + ATP + H2O = L-asparagine + L-glutamate + AMP + diphosphate + H(+)</text>
        <dbReference type="Rhea" id="RHEA:12228"/>
        <dbReference type="ChEBI" id="CHEBI:15377"/>
        <dbReference type="ChEBI" id="CHEBI:15378"/>
        <dbReference type="ChEBI" id="CHEBI:29985"/>
        <dbReference type="ChEBI" id="CHEBI:29991"/>
        <dbReference type="ChEBI" id="CHEBI:30616"/>
        <dbReference type="ChEBI" id="CHEBI:33019"/>
        <dbReference type="ChEBI" id="CHEBI:58048"/>
        <dbReference type="ChEBI" id="CHEBI:58359"/>
        <dbReference type="ChEBI" id="CHEBI:456215"/>
        <dbReference type="EC" id="6.3.5.4"/>
    </reaction>
</comment>
<dbReference type="CDD" id="cd01991">
    <property type="entry name" value="Asn_synthase_B_C"/>
    <property type="match status" value="1"/>
</dbReference>
<evidence type="ECO:0000256" key="7">
    <source>
        <dbReference type="ARBA" id="ARBA00022962"/>
    </source>
</evidence>
<dbReference type="InterPro" id="IPR001962">
    <property type="entry name" value="Asn_synthase"/>
</dbReference>
<evidence type="ECO:0000259" key="10">
    <source>
        <dbReference type="PROSITE" id="PS51278"/>
    </source>
</evidence>
<comment type="similarity">
    <text evidence="2">Belongs to the asparagine synthetase family.</text>
</comment>
<evidence type="ECO:0000256" key="5">
    <source>
        <dbReference type="ARBA" id="ARBA00022840"/>
    </source>
</evidence>
<dbReference type="InterPro" id="IPR006426">
    <property type="entry name" value="Asn_synth_AEB"/>
</dbReference>
<gene>
    <name evidence="11" type="primary">asnB</name>
    <name evidence="11" type="ORF">H9701_06010</name>
</gene>
<dbReference type="GO" id="GO:0005829">
    <property type="term" value="C:cytosol"/>
    <property type="evidence" value="ECO:0007669"/>
    <property type="project" value="TreeGrafter"/>
</dbReference>
<evidence type="ECO:0000256" key="1">
    <source>
        <dbReference type="ARBA" id="ARBA00005187"/>
    </source>
</evidence>
<comment type="caution">
    <text evidence="11">The sequence shown here is derived from an EMBL/GenBank/DDBJ whole genome shotgun (WGS) entry which is preliminary data.</text>
</comment>
<keyword evidence="6" id="KW-0028">Amino-acid biosynthesis</keyword>
<feature type="binding site" evidence="9">
    <location>
        <position position="96"/>
    </location>
    <ligand>
        <name>L-glutamine</name>
        <dbReference type="ChEBI" id="CHEBI:58359"/>
    </ligand>
</feature>
<proteinExistence type="inferred from homology"/>
<organism evidence="11 12">
    <name type="scientific">Candidatus Intestinimonas pullistercoris</name>
    <dbReference type="NCBI Taxonomy" id="2838623"/>
    <lineage>
        <taxon>Bacteria</taxon>
        <taxon>Bacillati</taxon>
        <taxon>Bacillota</taxon>
        <taxon>Clostridia</taxon>
        <taxon>Eubacteriales</taxon>
        <taxon>Intestinimonas</taxon>
    </lineage>
</organism>
<name>A0A9D2P1C7_9FIRM</name>
<reference evidence="11" key="1">
    <citation type="journal article" date="2021" name="PeerJ">
        <title>Extensive microbial diversity within the chicken gut microbiome revealed by metagenomics and culture.</title>
        <authorList>
            <person name="Gilroy R."/>
            <person name="Ravi A."/>
            <person name="Getino M."/>
            <person name="Pursley I."/>
            <person name="Horton D.L."/>
            <person name="Alikhan N.F."/>
            <person name="Baker D."/>
            <person name="Gharbi K."/>
            <person name="Hall N."/>
            <person name="Watson M."/>
            <person name="Adriaenssens E.M."/>
            <person name="Foster-Nyarko E."/>
            <person name="Jarju S."/>
            <person name="Secka A."/>
            <person name="Antonio M."/>
            <person name="Oren A."/>
            <person name="Chaudhuri R.R."/>
            <person name="La Ragione R."/>
            <person name="Hildebrand F."/>
            <person name="Pallen M.J."/>
        </authorList>
    </citation>
    <scope>NUCLEOTIDE SEQUENCE</scope>
    <source>
        <strain evidence="11">CHK186-1790</strain>
    </source>
</reference>
<dbReference type="PANTHER" id="PTHR43284:SF1">
    <property type="entry name" value="ASPARAGINE SYNTHETASE"/>
    <property type="match status" value="1"/>
</dbReference>
<dbReference type="AlphaFoldDB" id="A0A9D2P1C7"/>
<dbReference type="CDD" id="cd00712">
    <property type="entry name" value="AsnB"/>
    <property type="match status" value="1"/>
</dbReference>
<dbReference type="PANTHER" id="PTHR43284">
    <property type="entry name" value="ASPARAGINE SYNTHETASE (GLUTAMINE-HYDROLYZING)"/>
    <property type="match status" value="1"/>
</dbReference>
<dbReference type="PIRSF" id="PIRSF001589">
    <property type="entry name" value="Asn_synthetase_glu-h"/>
    <property type="match status" value="1"/>
</dbReference>
<dbReference type="SUPFAM" id="SSF52402">
    <property type="entry name" value="Adenine nucleotide alpha hydrolases-like"/>
    <property type="match status" value="1"/>
</dbReference>
<dbReference type="PROSITE" id="PS51278">
    <property type="entry name" value="GATASE_TYPE_2"/>
    <property type="match status" value="1"/>
</dbReference>
<dbReference type="NCBIfam" id="TIGR01536">
    <property type="entry name" value="asn_synth_AEB"/>
    <property type="match status" value="1"/>
</dbReference>
<comment type="pathway">
    <text evidence="1">Amino-acid biosynthesis; L-asparagine biosynthesis; L-asparagine from L-aspartate (L-Gln route): step 1/1.</text>
</comment>
<reference evidence="11" key="2">
    <citation type="submission" date="2021-04" db="EMBL/GenBank/DDBJ databases">
        <authorList>
            <person name="Gilroy R."/>
        </authorList>
    </citation>
    <scope>NUCLEOTIDE SEQUENCE</scope>
    <source>
        <strain evidence="11">CHK186-1790</strain>
    </source>
</reference>
<dbReference type="EC" id="6.3.5.4" evidence="3"/>
<dbReference type="EMBL" id="DWWJ01000105">
    <property type="protein sequence ID" value="HJC41090.1"/>
    <property type="molecule type" value="Genomic_DNA"/>
</dbReference>
<keyword evidence="5 9" id="KW-0067">ATP-binding</keyword>
<feature type="domain" description="Glutamine amidotransferase type-2" evidence="10">
    <location>
        <begin position="1"/>
        <end position="209"/>
    </location>
</feature>
<dbReference type="InterPro" id="IPR051786">
    <property type="entry name" value="ASN_synthetase/amidase"/>
</dbReference>
<dbReference type="GO" id="GO:0006529">
    <property type="term" value="P:asparagine biosynthetic process"/>
    <property type="evidence" value="ECO:0007669"/>
    <property type="project" value="UniProtKB-KW"/>
</dbReference>
<evidence type="ECO:0000256" key="9">
    <source>
        <dbReference type="PIRSR" id="PIRSR001589-2"/>
    </source>
</evidence>
<evidence type="ECO:0000256" key="3">
    <source>
        <dbReference type="ARBA" id="ARBA00012737"/>
    </source>
</evidence>
<evidence type="ECO:0000256" key="8">
    <source>
        <dbReference type="ARBA" id="ARBA00048741"/>
    </source>
</evidence>
<dbReference type="Pfam" id="PF00733">
    <property type="entry name" value="Asn_synthase"/>
    <property type="match status" value="1"/>
</dbReference>
<sequence>MFDLRPKGAAIDREAVLEKMLGAIRHRGPDGSQTLLLDRAALGFNRLSFLDLDGGMQPLQNEDRTVSMICNGEIYNFQELRSELTAKGHVFRTRTDVEVILHLYEEEGLDFPNRLNGQFAIALYDEKKGQLLLVRDQIGIAPLFYTVVDGTLVFGSEIKAILEYPGVERKLNLKAVDQLMNFPGIVSPVTFFRGISALRAGHLLRALPGQEPEDLEYWDMIYEAEEEDKGEDYYVEGLRELLKAAIARRLVADVPIGFYISGGLDSSVVACYIGKYLLNSTYSFSAEIGSGDLDESRFQKIVKDCVGSTHYVTKVAEEEIWKDLPAVIRQAESAVKESYDVAAYRLSALVRQSPAKAVLTGQGSDEFFYGYVGYMLDQFRWMQKGKMTPEECELNERLWGDPYFRYERNHPEIRAVHTKLYSPDVRGELEHFSALAESPINVDRVKGLSSQKRRSYIDYKLRLSDHLLGEHGDRMFFSHSVEGRHPFLDLELLSFVAKIPDKYKLNGTDEKYILKKAGRGIVPDEILKRKKFPFQAPGMSAMMKHGAREEFLEEGLLKKYGVFDPAYVKELKALYTQSDFQLMGAYEIDYLLIVMTVTMLCEDYGLTL</sequence>
<evidence type="ECO:0000256" key="6">
    <source>
        <dbReference type="ARBA" id="ARBA00022888"/>
    </source>
</evidence>
<dbReference type="SUPFAM" id="SSF56235">
    <property type="entry name" value="N-terminal nucleophile aminohydrolases (Ntn hydrolases)"/>
    <property type="match status" value="1"/>
</dbReference>
<dbReference type="GO" id="GO:0004066">
    <property type="term" value="F:asparagine synthase (glutamine-hydrolyzing) activity"/>
    <property type="evidence" value="ECO:0007669"/>
    <property type="project" value="UniProtKB-EC"/>
</dbReference>
<feature type="binding site" evidence="9">
    <location>
        <position position="288"/>
    </location>
    <ligand>
        <name>ATP</name>
        <dbReference type="ChEBI" id="CHEBI:30616"/>
    </ligand>
</feature>
<keyword evidence="4 9" id="KW-0547">Nucleotide-binding</keyword>
<keyword evidence="11" id="KW-0436">Ligase</keyword>
<dbReference type="InterPro" id="IPR014729">
    <property type="entry name" value="Rossmann-like_a/b/a_fold"/>
</dbReference>
<dbReference type="Pfam" id="PF13537">
    <property type="entry name" value="GATase_7"/>
    <property type="match status" value="1"/>
</dbReference>
<evidence type="ECO:0000313" key="11">
    <source>
        <dbReference type="EMBL" id="HJC41090.1"/>
    </source>
</evidence>
<keyword evidence="7" id="KW-0315">Glutamine amidotransferase</keyword>